<keyword evidence="3" id="KW-1185">Reference proteome</keyword>
<feature type="compositionally biased region" description="Low complexity" evidence="1">
    <location>
        <begin position="1"/>
        <end position="18"/>
    </location>
</feature>
<evidence type="ECO:0000256" key="1">
    <source>
        <dbReference type="SAM" id="MobiDB-lite"/>
    </source>
</evidence>
<organism evidence="2 3">
    <name type="scientific">Coccomyxa viridis</name>
    <dbReference type="NCBI Taxonomy" id="1274662"/>
    <lineage>
        <taxon>Eukaryota</taxon>
        <taxon>Viridiplantae</taxon>
        <taxon>Chlorophyta</taxon>
        <taxon>core chlorophytes</taxon>
        <taxon>Trebouxiophyceae</taxon>
        <taxon>Trebouxiophyceae incertae sedis</taxon>
        <taxon>Coccomyxaceae</taxon>
        <taxon>Coccomyxa</taxon>
    </lineage>
</organism>
<reference evidence="2 3" key="1">
    <citation type="submission" date="2024-06" db="EMBL/GenBank/DDBJ databases">
        <authorList>
            <person name="Kraege A."/>
            <person name="Thomma B."/>
        </authorList>
    </citation>
    <scope>NUCLEOTIDE SEQUENCE [LARGE SCALE GENOMIC DNA]</scope>
</reference>
<name>A0ABP1GBI5_9CHLO</name>
<proteinExistence type="predicted"/>
<dbReference type="Proteomes" id="UP001497392">
    <property type="component" value="Unassembled WGS sequence"/>
</dbReference>
<accession>A0ABP1GBI5</accession>
<evidence type="ECO:0000313" key="3">
    <source>
        <dbReference type="Proteomes" id="UP001497392"/>
    </source>
</evidence>
<protein>
    <submittedName>
        <fullName evidence="2">G11209 protein</fullName>
    </submittedName>
</protein>
<sequence>MKASKASTSVPYSSTSHSQRAFETDSAAVVMAGLDHASGPMNGIGHGHGHSPLRANGNMHDTHASPPRTLHSHAVDECSTCGHHGSAPAPDAMVPHPAYYGLVPGPYLHSPVHGQSPCWMQNGNPAALPQQGTNISPQGQQPSAISVNMPPDAPEDAAAAAQNLADMHELWTAWHCFGQRRLKGEQAKAELERLSSRTVGIANGASQASLNRHQAVELLQIATGVLQEHKMEHDADYLASLADKMTLVPSRGGALFQNIQSGGRQSLTHLSKPSIRSTLKATAKGEATAGSNAIARARAWIENKGSWAGVLVAAGVALIGTEVLKRTAGAVPGIIMGHHHAGGGDSIGREELKRLRRHSAAAERRRIQCEVANEKGRDYLQELRQNRINPFWHKDPPLNTCPMPHDNMPWRPEHPDF</sequence>
<gene>
    <name evidence="2" type="primary">g11209</name>
    <name evidence="2" type="ORF">VP750_LOCUS10037</name>
</gene>
<feature type="region of interest" description="Disordered" evidence="1">
    <location>
        <begin position="1"/>
        <end position="21"/>
    </location>
</feature>
<comment type="caution">
    <text evidence="2">The sequence shown here is derived from an EMBL/GenBank/DDBJ whole genome shotgun (WGS) entry which is preliminary data.</text>
</comment>
<evidence type="ECO:0000313" key="2">
    <source>
        <dbReference type="EMBL" id="CAL5228131.1"/>
    </source>
</evidence>
<dbReference type="EMBL" id="CAXHTA020000018">
    <property type="protein sequence ID" value="CAL5228131.1"/>
    <property type="molecule type" value="Genomic_DNA"/>
</dbReference>